<name>A0A6J2PFJ5_COTGO</name>
<feature type="domain" description="TIR" evidence="13">
    <location>
        <begin position="46"/>
        <end position="190"/>
    </location>
</feature>
<dbReference type="PROSITE" id="PS50104">
    <property type="entry name" value="TIR"/>
    <property type="match status" value="1"/>
</dbReference>
<reference evidence="15" key="1">
    <citation type="submission" date="2025-08" db="UniProtKB">
        <authorList>
            <consortium name="RefSeq"/>
        </authorList>
    </citation>
    <scope>IDENTIFICATION</scope>
</reference>
<keyword evidence="10 15" id="KW-0675">Receptor</keyword>
<dbReference type="PANTHER" id="PTHR11890:SF20">
    <property type="entry name" value="INTERLEUKIN-1 RECEPTOR ACCESSORY PROTEIN"/>
    <property type="match status" value="1"/>
</dbReference>
<evidence type="ECO:0000313" key="15">
    <source>
        <dbReference type="RefSeq" id="XP_029283922.1"/>
    </source>
</evidence>
<evidence type="ECO:0000256" key="8">
    <source>
        <dbReference type="ARBA" id="ARBA00023136"/>
    </source>
</evidence>
<keyword evidence="12" id="KW-0393">Immunoglobulin domain</keyword>
<evidence type="ECO:0000256" key="3">
    <source>
        <dbReference type="ARBA" id="ARBA00022692"/>
    </source>
</evidence>
<evidence type="ECO:0000256" key="9">
    <source>
        <dbReference type="ARBA" id="ARBA00023157"/>
    </source>
</evidence>
<dbReference type="Pfam" id="PF01582">
    <property type="entry name" value="TIR"/>
    <property type="match status" value="1"/>
</dbReference>
<dbReference type="PRINTS" id="PR01537">
    <property type="entry name" value="INTRLKN1R1F"/>
</dbReference>
<keyword evidence="5" id="KW-0677">Repeat</keyword>
<organism evidence="14 15">
    <name type="scientific">Cottoperca gobio</name>
    <name type="common">Frogmouth</name>
    <name type="synonym">Aphritis gobio</name>
    <dbReference type="NCBI Taxonomy" id="56716"/>
    <lineage>
        <taxon>Eukaryota</taxon>
        <taxon>Metazoa</taxon>
        <taxon>Chordata</taxon>
        <taxon>Craniata</taxon>
        <taxon>Vertebrata</taxon>
        <taxon>Euteleostomi</taxon>
        <taxon>Actinopterygii</taxon>
        <taxon>Neopterygii</taxon>
        <taxon>Teleostei</taxon>
        <taxon>Neoteleostei</taxon>
        <taxon>Acanthomorphata</taxon>
        <taxon>Eupercaria</taxon>
        <taxon>Perciformes</taxon>
        <taxon>Notothenioidei</taxon>
        <taxon>Bovichtidae</taxon>
        <taxon>Cottoperca</taxon>
    </lineage>
</organism>
<evidence type="ECO:0000256" key="10">
    <source>
        <dbReference type="ARBA" id="ARBA00023170"/>
    </source>
</evidence>
<evidence type="ECO:0000256" key="12">
    <source>
        <dbReference type="ARBA" id="ARBA00023319"/>
    </source>
</evidence>
<dbReference type="SMART" id="SM00255">
    <property type="entry name" value="TIR"/>
    <property type="match status" value="1"/>
</dbReference>
<evidence type="ECO:0000256" key="1">
    <source>
        <dbReference type="ARBA" id="ARBA00004479"/>
    </source>
</evidence>
<dbReference type="RefSeq" id="XP_029283922.1">
    <property type="nucleotide sequence ID" value="XM_029428062.1"/>
</dbReference>
<evidence type="ECO:0000256" key="4">
    <source>
        <dbReference type="ARBA" id="ARBA00022729"/>
    </source>
</evidence>
<dbReference type="AlphaFoldDB" id="A0A6J2PFJ5"/>
<dbReference type="GO" id="GO:0016787">
    <property type="term" value="F:hydrolase activity"/>
    <property type="evidence" value="ECO:0007669"/>
    <property type="project" value="UniProtKB-KW"/>
</dbReference>
<dbReference type="Gene3D" id="3.40.50.10140">
    <property type="entry name" value="Toll/interleukin-1 receptor homology (TIR) domain"/>
    <property type="match status" value="1"/>
</dbReference>
<comment type="subcellular location">
    <subcellularLocation>
        <location evidence="1">Membrane</location>
        <topology evidence="1">Single-pass type I membrane protein</topology>
    </subcellularLocation>
</comment>
<keyword evidence="4" id="KW-0732">Signal</keyword>
<proteinExistence type="inferred from homology"/>
<keyword evidence="6" id="KW-0378">Hydrolase</keyword>
<dbReference type="KEGG" id="cgob:115006035"/>
<dbReference type="FunFam" id="3.40.50.10140:FF:000002">
    <property type="entry name" value="Interleukin 1 receptor accessory protein"/>
    <property type="match status" value="1"/>
</dbReference>
<dbReference type="OrthoDB" id="9166379at2759"/>
<keyword evidence="9" id="KW-1015">Disulfide bond</keyword>
<accession>A0A6J2PFJ5</accession>
<evidence type="ECO:0000256" key="11">
    <source>
        <dbReference type="ARBA" id="ARBA00023180"/>
    </source>
</evidence>
<evidence type="ECO:0000256" key="6">
    <source>
        <dbReference type="ARBA" id="ARBA00022801"/>
    </source>
</evidence>
<comment type="similarity">
    <text evidence="2">Belongs to the interleukin-1 receptor family.</text>
</comment>
<evidence type="ECO:0000256" key="5">
    <source>
        <dbReference type="ARBA" id="ARBA00022737"/>
    </source>
</evidence>
<evidence type="ECO:0000259" key="13">
    <source>
        <dbReference type="PROSITE" id="PS50104"/>
    </source>
</evidence>
<protein>
    <submittedName>
        <fullName evidence="15">Interleukin-1 receptor accessory protein</fullName>
    </submittedName>
</protein>
<keyword evidence="8" id="KW-0472">Membrane</keyword>
<keyword evidence="11" id="KW-0325">Glycoprotein</keyword>
<dbReference type="InterPro" id="IPR015621">
    <property type="entry name" value="IL-1_rcpt_fam"/>
</dbReference>
<dbReference type="GeneID" id="115006035"/>
<keyword evidence="3" id="KW-0812">Transmembrane</keyword>
<sequence>MTEGFYLVSCADKQTHRKYRRCDMNMTPIRVCVCVCVCVCFCADDKEYDVYISYARNSEEEQFVLSTLRSVLENELGYSVCIFDRDSLPGGTITDETLSFVARSRRLLVVVSPGYACQGSQALLELQAGIDSMARGGHLRVILVQYKPVQRQGLVRELRRARVALALVRWQGDKSKELTSRFWKRLRVELPVRRVSSREVDGGGSKEVALLRLHSQISTNSQTGLITNTVKEPQKVVNSAA</sequence>
<dbReference type="InterPro" id="IPR035897">
    <property type="entry name" value="Toll_tir_struct_dom_sf"/>
</dbReference>
<evidence type="ECO:0000256" key="7">
    <source>
        <dbReference type="ARBA" id="ARBA00022989"/>
    </source>
</evidence>
<dbReference type="Proteomes" id="UP000504630">
    <property type="component" value="Unplaced"/>
</dbReference>
<dbReference type="InParanoid" id="A0A6J2PFJ5"/>
<evidence type="ECO:0000313" key="14">
    <source>
        <dbReference type="Proteomes" id="UP000504630"/>
    </source>
</evidence>
<dbReference type="InterPro" id="IPR000157">
    <property type="entry name" value="TIR_dom"/>
</dbReference>
<keyword evidence="14" id="KW-1185">Reference proteome</keyword>
<dbReference type="GO" id="GO:0016020">
    <property type="term" value="C:membrane"/>
    <property type="evidence" value="ECO:0007669"/>
    <property type="project" value="UniProtKB-SubCell"/>
</dbReference>
<keyword evidence="7" id="KW-1133">Transmembrane helix</keyword>
<dbReference type="GO" id="GO:0007165">
    <property type="term" value="P:signal transduction"/>
    <property type="evidence" value="ECO:0007669"/>
    <property type="project" value="InterPro"/>
</dbReference>
<dbReference type="SUPFAM" id="SSF52200">
    <property type="entry name" value="Toll/Interleukin receptor TIR domain"/>
    <property type="match status" value="1"/>
</dbReference>
<evidence type="ECO:0000256" key="2">
    <source>
        <dbReference type="ARBA" id="ARBA00009752"/>
    </source>
</evidence>
<gene>
    <name evidence="15" type="primary">LOC115006035</name>
</gene>
<dbReference type="PANTHER" id="PTHR11890">
    <property type="entry name" value="INTERLEUKIN-1 RECEPTOR FAMILY MEMBER"/>
    <property type="match status" value="1"/>
</dbReference>